<evidence type="ECO:0000313" key="3">
    <source>
        <dbReference type="Proteomes" id="UP000249794"/>
    </source>
</evidence>
<dbReference type="EMBL" id="QBMP01000296">
    <property type="protein sequence ID" value="PZO46788.1"/>
    <property type="molecule type" value="Genomic_DNA"/>
</dbReference>
<dbReference type="Proteomes" id="UP000249794">
    <property type="component" value="Unassembled WGS sequence"/>
</dbReference>
<gene>
    <name evidence="2" type="ORF">DCF15_19870</name>
</gene>
<evidence type="ECO:0000256" key="1">
    <source>
        <dbReference type="SAM" id="MobiDB-lite"/>
    </source>
</evidence>
<proteinExistence type="predicted"/>
<dbReference type="AlphaFoldDB" id="A0A2W4YVF9"/>
<sequence length="95" mass="10673">MSQLKKFVAQRTDKLDQVLQELWALRPELYKRNSVIVYLGALALLDEARGNKKQMAFSADEDFELSQENPHVSGAADIPESAAASEPHPDSVWNF</sequence>
<reference evidence="2 3" key="2">
    <citation type="submission" date="2018-06" db="EMBL/GenBank/DDBJ databases">
        <title>Metagenomic assembly of (sub)arctic Cyanobacteria and their associated microbiome from non-axenic cultures.</title>
        <authorList>
            <person name="Baurain D."/>
        </authorList>
    </citation>
    <scope>NUCLEOTIDE SEQUENCE [LARGE SCALE GENOMIC DNA]</scope>
    <source>
        <strain evidence="2">ULC027bin1</strain>
    </source>
</reference>
<reference evidence="3" key="1">
    <citation type="submission" date="2018-04" db="EMBL/GenBank/DDBJ databases">
        <authorList>
            <person name="Cornet L."/>
        </authorList>
    </citation>
    <scope>NUCLEOTIDE SEQUENCE [LARGE SCALE GENOMIC DNA]</scope>
</reference>
<organism evidence="2 3">
    <name type="scientific">Phormidesmis priestleyi</name>
    <dbReference type="NCBI Taxonomy" id="268141"/>
    <lineage>
        <taxon>Bacteria</taxon>
        <taxon>Bacillati</taxon>
        <taxon>Cyanobacteriota</taxon>
        <taxon>Cyanophyceae</taxon>
        <taxon>Leptolyngbyales</taxon>
        <taxon>Leptolyngbyaceae</taxon>
        <taxon>Phormidesmis</taxon>
    </lineage>
</organism>
<evidence type="ECO:0000313" key="2">
    <source>
        <dbReference type="EMBL" id="PZO46788.1"/>
    </source>
</evidence>
<protein>
    <submittedName>
        <fullName evidence="2">Uncharacterized protein</fullName>
    </submittedName>
</protein>
<comment type="caution">
    <text evidence="2">The sequence shown here is derived from an EMBL/GenBank/DDBJ whole genome shotgun (WGS) entry which is preliminary data.</text>
</comment>
<feature type="region of interest" description="Disordered" evidence="1">
    <location>
        <begin position="69"/>
        <end position="95"/>
    </location>
</feature>
<name>A0A2W4YVF9_9CYAN</name>
<accession>A0A2W4YVF9</accession>